<keyword evidence="7" id="KW-0675">Receptor</keyword>
<evidence type="ECO:0000256" key="2">
    <source>
        <dbReference type="ARBA" id="ARBA00023136"/>
    </source>
</evidence>
<gene>
    <name evidence="7" type="ORF">AVDCRST_MAG95-1301</name>
</gene>
<reference evidence="7" key="1">
    <citation type="submission" date="2020-02" db="EMBL/GenBank/DDBJ databases">
        <authorList>
            <person name="Meier V. D."/>
        </authorList>
    </citation>
    <scope>NUCLEOTIDE SEQUENCE</scope>
    <source>
        <strain evidence="7">AVDCRST_MAG95</strain>
    </source>
</reference>
<name>A0A6J4I047_9BACT</name>
<dbReference type="EMBL" id="CADCTJ010000403">
    <property type="protein sequence ID" value="CAA9237894.1"/>
    <property type="molecule type" value="Genomic_DNA"/>
</dbReference>
<keyword evidence="2" id="KW-0472">Membrane</keyword>
<dbReference type="GO" id="GO:0009279">
    <property type="term" value="C:cell outer membrane"/>
    <property type="evidence" value="ECO:0007669"/>
    <property type="project" value="UniProtKB-SubCell"/>
</dbReference>
<feature type="signal peptide" evidence="5">
    <location>
        <begin position="1"/>
        <end position="23"/>
    </location>
</feature>
<dbReference type="Gene3D" id="2.40.170.20">
    <property type="entry name" value="TonB-dependent receptor, beta-barrel domain"/>
    <property type="match status" value="1"/>
</dbReference>
<protein>
    <submittedName>
        <fullName evidence="7">TonB-dependent receptor</fullName>
    </submittedName>
</protein>
<dbReference type="AlphaFoldDB" id="A0A6J4I047"/>
<proteinExistence type="predicted"/>
<dbReference type="InterPro" id="IPR008969">
    <property type="entry name" value="CarboxyPept-like_regulatory"/>
</dbReference>
<feature type="chain" id="PRO_5027031648" evidence="5">
    <location>
        <begin position="24"/>
        <end position="969"/>
    </location>
</feature>
<evidence type="ECO:0000259" key="6">
    <source>
        <dbReference type="Pfam" id="PF14905"/>
    </source>
</evidence>
<feature type="compositionally biased region" description="Low complexity" evidence="4">
    <location>
        <begin position="853"/>
        <end position="879"/>
    </location>
</feature>
<feature type="compositionally biased region" description="Gly residues" evidence="4">
    <location>
        <begin position="833"/>
        <end position="852"/>
    </location>
</feature>
<accession>A0A6J4I047</accession>
<keyword evidence="3" id="KW-0998">Cell outer membrane</keyword>
<feature type="domain" description="Outer membrane protein beta-barrel" evidence="6">
    <location>
        <begin position="398"/>
        <end position="808"/>
    </location>
</feature>
<dbReference type="PANTHER" id="PTHR40980">
    <property type="entry name" value="PLUG DOMAIN-CONTAINING PROTEIN"/>
    <property type="match status" value="1"/>
</dbReference>
<dbReference type="InterPro" id="IPR041700">
    <property type="entry name" value="OMP_b-brl_3"/>
</dbReference>
<dbReference type="Gene3D" id="2.170.130.10">
    <property type="entry name" value="TonB-dependent receptor, plug domain"/>
    <property type="match status" value="1"/>
</dbReference>
<evidence type="ECO:0000256" key="3">
    <source>
        <dbReference type="ARBA" id="ARBA00023237"/>
    </source>
</evidence>
<dbReference type="SUPFAM" id="SSF56935">
    <property type="entry name" value="Porins"/>
    <property type="match status" value="1"/>
</dbReference>
<feature type="compositionally biased region" description="Polar residues" evidence="4">
    <location>
        <begin position="887"/>
        <end position="906"/>
    </location>
</feature>
<evidence type="ECO:0000256" key="1">
    <source>
        <dbReference type="ARBA" id="ARBA00004442"/>
    </source>
</evidence>
<dbReference type="PANTHER" id="PTHR40980:SF4">
    <property type="entry name" value="TONB-DEPENDENT RECEPTOR-LIKE BETA-BARREL DOMAIN-CONTAINING PROTEIN"/>
    <property type="match status" value="1"/>
</dbReference>
<sequence length="969" mass="105254">MKKTLLFLFLLSFVLGTTIRAEAQTNQPPVGSLAPKGNARINGTVLDAATQQPISFATVTLADPATGKALDGALCDDKGKFSITNLGSGNYQVVVSFIGYETRTISNVRVSDRNAVVNLGEVKINSATQTLKEVTIEAQRALVEEKVDRTVYNAENDATNRGGDATDVLRKVPMLSVDLDGNVTMRGSQNIRVLINNRPSTIAASSIADALKQIPADMIKAVEVITSPSAKYDAEGSGGIINIVLKKNTLQGVSLNIDGGAGIRGSNLGLNGSYRKGKMGFSLGGFGRSNYNVHGNFVNSQQTQRQIDNAPVNILTEQSADTRNNGIFGRYQFGWDYDIDKNNFLSASVQYGLRNGHNFQDNLTTRQFNNTILARNSLQNVETTDNSGNVDVNLSFTRTFAKPQQEFSVLTQYSRNNRTNDFLYDTLNVNDERTITGRARNLNESANQEITIQADYQTPISKNQFFEIGAKDIIRQVSSDYTFYAARGAQEPFTPSPNARLSNVFDYRQNITAGYFSYTLTTPQMYSIKVGSRYEYTTINADFKNGSDIPIPSYGALVPSLNLSKKFKSGNLVKLAYNRRIQRPSLQFLNPNEQGANLINITRGNPDLEPEYTNNFEVAYNTYVKSTSLNFSAYARNTNNAIQSVRDTLGEGRILTTYQNIGQEDAYGFSFFTNVNLSGKLSLNGGTDVYYAVLDNNVPDPKLRASNKGWVANVRAFGNYNIGKGWGFQLFGFYRARQVQLQGYQGGFGIYSLSLRKDIQDKRGSIGFGAENFFTSSVKIRNEVISPLLVQKSTNELYNLNFKLTFSYRIGKLSMDNQPRRRRKSVDNDDLKGGGGDNQDGGGGAPAGGAPGQGQPRSGQAPAGGAPRSGTRPGQTAPAGGPGQVPESGQQRQGQAPVNNVPNQAPASPVSPDLIPADSTIKVPATPADSTNIPPVQQPSPGDSTGKSPVIKQPLAPNPTLEKAPVKKD</sequence>
<keyword evidence="5" id="KW-0732">Signal</keyword>
<organism evidence="7">
    <name type="scientific">uncultured Adhaeribacter sp</name>
    <dbReference type="NCBI Taxonomy" id="448109"/>
    <lineage>
        <taxon>Bacteria</taxon>
        <taxon>Pseudomonadati</taxon>
        <taxon>Bacteroidota</taxon>
        <taxon>Cytophagia</taxon>
        <taxon>Cytophagales</taxon>
        <taxon>Hymenobacteraceae</taxon>
        <taxon>Adhaeribacter</taxon>
        <taxon>environmental samples</taxon>
    </lineage>
</organism>
<feature type="region of interest" description="Disordered" evidence="4">
    <location>
        <begin position="816"/>
        <end position="969"/>
    </location>
</feature>
<comment type="subcellular location">
    <subcellularLocation>
        <location evidence="1">Cell outer membrane</location>
    </subcellularLocation>
</comment>
<dbReference type="InterPro" id="IPR036942">
    <property type="entry name" value="Beta-barrel_TonB_sf"/>
</dbReference>
<dbReference type="Pfam" id="PF13620">
    <property type="entry name" value="CarboxypepD_reg"/>
    <property type="match status" value="1"/>
</dbReference>
<evidence type="ECO:0000256" key="5">
    <source>
        <dbReference type="SAM" id="SignalP"/>
    </source>
</evidence>
<dbReference type="Pfam" id="PF14905">
    <property type="entry name" value="OMP_b-brl_3"/>
    <property type="match status" value="1"/>
</dbReference>
<feature type="compositionally biased region" description="Polar residues" evidence="4">
    <location>
        <begin position="928"/>
        <end position="947"/>
    </location>
</feature>
<dbReference type="InterPro" id="IPR037066">
    <property type="entry name" value="Plug_dom_sf"/>
</dbReference>
<dbReference type="SUPFAM" id="SSF49464">
    <property type="entry name" value="Carboxypeptidase regulatory domain-like"/>
    <property type="match status" value="1"/>
</dbReference>
<evidence type="ECO:0000256" key="4">
    <source>
        <dbReference type="SAM" id="MobiDB-lite"/>
    </source>
</evidence>
<dbReference type="Gene3D" id="2.60.40.1120">
    <property type="entry name" value="Carboxypeptidase-like, regulatory domain"/>
    <property type="match status" value="1"/>
</dbReference>
<evidence type="ECO:0000313" key="7">
    <source>
        <dbReference type="EMBL" id="CAA9237894.1"/>
    </source>
</evidence>